<evidence type="ECO:0000313" key="6">
    <source>
        <dbReference type="Proteomes" id="UP000268727"/>
    </source>
</evidence>
<dbReference type="PANTHER" id="PTHR37981">
    <property type="entry name" value="LIPASE 2"/>
    <property type="match status" value="1"/>
</dbReference>
<name>A0A3N1H5R6_9PSEU</name>
<feature type="disulfide bond" evidence="2">
    <location>
        <begin position="57"/>
        <end position="81"/>
    </location>
</feature>
<evidence type="ECO:0000259" key="4">
    <source>
        <dbReference type="Pfam" id="PF13472"/>
    </source>
</evidence>
<dbReference type="SUPFAM" id="SSF52266">
    <property type="entry name" value="SGNH hydrolase"/>
    <property type="match status" value="1"/>
</dbReference>
<sequence length="285" mass="29718">MRRLLPALLAALTITWTAGAAVADPDLAEPDFEYVALGDSSAAGPLIPQQDPEAPGCMRSSRNWPSVLAERIGARLTDVTCSGAVTDDLTGSQTTIDGESQAPQADALSPSTDLVTLTLGGNDIALVDLAGKCVNLLPQPIGRSCRDEFTAGGRDELAERIDAYAAEFAAALDLISDRAPGARVVVVGYGTHIRPEGCHPEQPIWPKDAAYLQGGIHRLNELFAREAAEHGALYVDVESPSVGHDACAPSAQKWFEGVVVTGPVAPLHPNKAGMAAVGGIVADRL</sequence>
<feature type="active site" evidence="1">
    <location>
        <position position="268"/>
    </location>
</feature>
<keyword evidence="2" id="KW-1015">Disulfide bond</keyword>
<evidence type="ECO:0000256" key="1">
    <source>
        <dbReference type="PIRSR" id="PIRSR637460-1"/>
    </source>
</evidence>
<keyword evidence="6" id="KW-1185">Reference proteome</keyword>
<feature type="disulfide bond" evidence="2">
    <location>
        <begin position="198"/>
        <end position="247"/>
    </location>
</feature>
<dbReference type="InterPro" id="IPR036514">
    <property type="entry name" value="SGNH_hydro_sf"/>
</dbReference>
<accession>A0A3N1H5R6</accession>
<dbReference type="GO" id="GO:0004806">
    <property type="term" value="F:triacylglycerol lipase activity"/>
    <property type="evidence" value="ECO:0007669"/>
    <property type="project" value="TreeGrafter"/>
</dbReference>
<dbReference type="EMBL" id="RJKM01000001">
    <property type="protein sequence ID" value="ROP37766.1"/>
    <property type="molecule type" value="Genomic_DNA"/>
</dbReference>
<gene>
    <name evidence="5" type="ORF">EDD40_3089</name>
</gene>
<organism evidence="5 6">
    <name type="scientific">Saccharothrix texasensis</name>
    <dbReference type="NCBI Taxonomy" id="103734"/>
    <lineage>
        <taxon>Bacteria</taxon>
        <taxon>Bacillati</taxon>
        <taxon>Actinomycetota</taxon>
        <taxon>Actinomycetes</taxon>
        <taxon>Pseudonocardiales</taxon>
        <taxon>Pseudonocardiaceae</taxon>
        <taxon>Saccharothrix</taxon>
    </lineage>
</organism>
<feature type="chain" id="PRO_5038684607" evidence="3">
    <location>
        <begin position="21"/>
        <end position="285"/>
    </location>
</feature>
<dbReference type="InterPro" id="IPR037460">
    <property type="entry name" value="SEST-like"/>
</dbReference>
<dbReference type="AlphaFoldDB" id="A0A3N1H5R6"/>
<proteinExistence type="predicted"/>
<dbReference type="Gene3D" id="3.40.50.1110">
    <property type="entry name" value="SGNH hydrolase"/>
    <property type="match status" value="1"/>
</dbReference>
<dbReference type="PANTHER" id="PTHR37981:SF1">
    <property type="entry name" value="SGNH HYDROLASE-TYPE ESTERASE DOMAIN-CONTAINING PROTEIN"/>
    <property type="match status" value="1"/>
</dbReference>
<evidence type="ECO:0000256" key="3">
    <source>
        <dbReference type="SAM" id="SignalP"/>
    </source>
</evidence>
<dbReference type="InterPro" id="IPR013830">
    <property type="entry name" value="SGNH_hydro"/>
</dbReference>
<feature type="signal peptide" evidence="3">
    <location>
        <begin position="1"/>
        <end position="20"/>
    </location>
</feature>
<dbReference type="RefSeq" id="WP_246037674.1">
    <property type="nucleotide sequence ID" value="NZ_RJKM01000001.1"/>
</dbReference>
<keyword evidence="3" id="KW-0732">Signal</keyword>
<evidence type="ECO:0000313" key="5">
    <source>
        <dbReference type="EMBL" id="ROP37766.1"/>
    </source>
</evidence>
<dbReference type="Pfam" id="PF13472">
    <property type="entry name" value="Lipase_GDSL_2"/>
    <property type="match status" value="1"/>
</dbReference>
<evidence type="ECO:0000256" key="2">
    <source>
        <dbReference type="PIRSR" id="PIRSR637460-2"/>
    </source>
</evidence>
<dbReference type="GO" id="GO:0019433">
    <property type="term" value="P:triglyceride catabolic process"/>
    <property type="evidence" value="ECO:0007669"/>
    <property type="project" value="TreeGrafter"/>
</dbReference>
<feature type="active site" description="Nucleophile" evidence="1">
    <location>
        <position position="40"/>
    </location>
</feature>
<dbReference type="CDD" id="cd01823">
    <property type="entry name" value="SEST_like"/>
    <property type="match status" value="1"/>
</dbReference>
<dbReference type="Proteomes" id="UP000268727">
    <property type="component" value="Unassembled WGS sequence"/>
</dbReference>
<reference evidence="5 6" key="1">
    <citation type="submission" date="2018-11" db="EMBL/GenBank/DDBJ databases">
        <title>Sequencing the genomes of 1000 actinobacteria strains.</title>
        <authorList>
            <person name="Klenk H.-P."/>
        </authorList>
    </citation>
    <scope>NUCLEOTIDE SEQUENCE [LARGE SCALE GENOMIC DNA]</scope>
    <source>
        <strain evidence="5 6">DSM 44231</strain>
    </source>
</reference>
<comment type="caution">
    <text evidence="5">The sequence shown here is derived from an EMBL/GenBank/DDBJ whole genome shotgun (WGS) entry which is preliminary data.</text>
</comment>
<feature type="domain" description="SGNH hydrolase-type esterase" evidence="4">
    <location>
        <begin position="36"/>
        <end position="276"/>
    </location>
</feature>
<protein>
    <submittedName>
        <fullName evidence="5">Lysophospholipase L1-like esterase</fullName>
    </submittedName>
</protein>
<feature type="disulfide bond" evidence="2">
    <location>
        <begin position="133"/>
        <end position="145"/>
    </location>
</feature>